<evidence type="ECO:0000256" key="1">
    <source>
        <dbReference type="SAM" id="MobiDB-lite"/>
    </source>
</evidence>
<feature type="region of interest" description="Disordered" evidence="1">
    <location>
        <begin position="33"/>
        <end position="100"/>
    </location>
</feature>
<protein>
    <submittedName>
        <fullName evidence="2">Uncharacterized protein</fullName>
    </submittedName>
</protein>
<name>A0A7S2QH87_9DINO</name>
<gene>
    <name evidence="2" type="ORF">BRAN1462_LOCUS60116</name>
</gene>
<dbReference type="EMBL" id="HBGW01094698">
    <property type="protein sequence ID" value="CAD9642294.1"/>
    <property type="molecule type" value="Transcribed_RNA"/>
</dbReference>
<dbReference type="AlphaFoldDB" id="A0A7S2QH87"/>
<reference evidence="2" key="1">
    <citation type="submission" date="2021-01" db="EMBL/GenBank/DDBJ databases">
        <authorList>
            <person name="Corre E."/>
            <person name="Pelletier E."/>
            <person name="Niang G."/>
            <person name="Scheremetjew M."/>
            <person name="Finn R."/>
            <person name="Kale V."/>
            <person name="Holt S."/>
            <person name="Cochrane G."/>
            <person name="Meng A."/>
            <person name="Brown T."/>
            <person name="Cohen L."/>
        </authorList>
    </citation>
    <scope>NUCLEOTIDE SEQUENCE</scope>
    <source>
        <strain evidence="2">RCC3387</strain>
    </source>
</reference>
<feature type="compositionally biased region" description="Low complexity" evidence="1">
    <location>
        <begin position="77"/>
        <end position="90"/>
    </location>
</feature>
<proteinExistence type="predicted"/>
<sequence>MSYGEMFEDTARRITANDMIKGFFDSRQLSDAYNPTTESITGTTEEVSMTTEEVLTTHEEEDSEEVSTSEEEEEVSGESTTDESTTGASEVGESVTTVSAGPPVQVTQTVVATGSFGLTVATQADYDLVVSPAGLLGAAEALAAQGGFDASAVVVTVANDTSRRLSNSSNFTVNFEYTITLTGGAGDTLPTAAEMQTTLGSDTFAAQFTTSLNSALATRLGDSFGGVTGVTSFTVAAVTVTNTASTTEEASGGGGGGNVDNFAGERRAMSSVVGLLAAALAIFA</sequence>
<organism evidence="2">
    <name type="scientific">Zooxanthella nutricula</name>
    <dbReference type="NCBI Taxonomy" id="1333877"/>
    <lineage>
        <taxon>Eukaryota</taxon>
        <taxon>Sar</taxon>
        <taxon>Alveolata</taxon>
        <taxon>Dinophyceae</taxon>
        <taxon>Peridiniales</taxon>
        <taxon>Peridiniales incertae sedis</taxon>
        <taxon>Zooxanthella</taxon>
    </lineage>
</organism>
<accession>A0A7S2QH87</accession>
<feature type="compositionally biased region" description="Low complexity" evidence="1">
    <location>
        <begin position="41"/>
        <end position="54"/>
    </location>
</feature>
<evidence type="ECO:0000313" key="2">
    <source>
        <dbReference type="EMBL" id="CAD9642294.1"/>
    </source>
</evidence>
<feature type="compositionally biased region" description="Acidic residues" evidence="1">
    <location>
        <begin position="59"/>
        <end position="76"/>
    </location>
</feature>